<evidence type="ECO:0000256" key="12">
    <source>
        <dbReference type="ARBA" id="ARBA00023239"/>
    </source>
</evidence>
<dbReference type="InterPro" id="IPR050401">
    <property type="entry name" value="Cyclic_nucleotide_synthase"/>
</dbReference>
<comment type="catalytic activity">
    <reaction evidence="1">
        <text>GTP = 3',5'-cyclic GMP + diphosphate</text>
        <dbReference type="Rhea" id="RHEA:13665"/>
        <dbReference type="ChEBI" id="CHEBI:33019"/>
        <dbReference type="ChEBI" id="CHEBI:37565"/>
        <dbReference type="ChEBI" id="CHEBI:57746"/>
        <dbReference type="EC" id="4.6.1.2"/>
    </reaction>
</comment>
<dbReference type="Proteomes" id="UP000050794">
    <property type="component" value="Unassembled WGS sequence"/>
</dbReference>
<dbReference type="GO" id="GO:0005524">
    <property type="term" value="F:ATP binding"/>
    <property type="evidence" value="ECO:0007669"/>
    <property type="project" value="InterPro"/>
</dbReference>
<name>A0A183VB33_TOXCA</name>
<dbReference type="PROSITE" id="PS50011">
    <property type="entry name" value="PROTEIN_KINASE_DOM"/>
    <property type="match status" value="1"/>
</dbReference>
<keyword evidence="11" id="KW-0325">Glycoprotein</keyword>
<keyword evidence="5" id="KW-0732">Signal</keyword>
<dbReference type="WBParaSite" id="TCNE_0001795701-mRNA-1">
    <property type="protein sequence ID" value="TCNE_0001795701-mRNA-1"/>
    <property type="gene ID" value="TCNE_0001795701"/>
</dbReference>
<evidence type="ECO:0000256" key="8">
    <source>
        <dbReference type="ARBA" id="ARBA00023134"/>
    </source>
</evidence>
<feature type="region of interest" description="Disordered" evidence="15">
    <location>
        <begin position="148"/>
        <end position="168"/>
    </location>
</feature>
<evidence type="ECO:0000256" key="9">
    <source>
        <dbReference type="ARBA" id="ARBA00023136"/>
    </source>
</evidence>
<keyword evidence="13" id="KW-0141">cGMP biosynthesis</keyword>
<dbReference type="InterPro" id="IPR011009">
    <property type="entry name" value="Kinase-like_dom_sf"/>
</dbReference>
<evidence type="ECO:0000313" key="17">
    <source>
        <dbReference type="EMBL" id="VDM49274.1"/>
    </source>
</evidence>
<evidence type="ECO:0000256" key="4">
    <source>
        <dbReference type="ARBA" id="ARBA00022692"/>
    </source>
</evidence>
<keyword evidence="4" id="KW-0812">Transmembrane</keyword>
<dbReference type="GO" id="GO:0005525">
    <property type="term" value="F:GTP binding"/>
    <property type="evidence" value="ECO:0007669"/>
    <property type="project" value="UniProtKB-KW"/>
</dbReference>
<evidence type="ECO:0000256" key="1">
    <source>
        <dbReference type="ARBA" id="ARBA00001436"/>
    </source>
</evidence>
<evidence type="ECO:0000256" key="15">
    <source>
        <dbReference type="SAM" id="MobiDB-lite"/>
    </source>
</evidence>
<dbReference type="PANTHER" id="PTHR11920:SF494">
    <property type="entry name" value="ATRIAL NATRIURETIC PEPTIDE RECEPTOR 2"/>
    <property type="match status" value="1"/>
</dbReference>
<evidence type="ECO:0000256" key="2">
    <source>
        <dbReference type="ARBA" id="ARBA00004479"/>
    </source>
</evidence>
<keyword evidence="18" id="KW-1185">Reference proteome</keyword>
<dbReference type="SUPFAM" id="SSF56112">
    <property type="entry name" value="Protein kinase-like (PK-like)"/>
    <property type="match status" value="1"/>
</dbReference>
<dbReference type="EMBL" id="UYWY01024972">
    <property type="protein sequence ID" value="VDM49274.1"/>
    <property type="molecule type" value="Genomic_DNA"/>
</dbReference>
<evidence type="ECO:0000256" key="3">
    <source>
        <dbReference type="ARBA" id="ARBA00012202"/>
    </source>
</evidence>
<keyword evidence="10" id="KW-0675">Receptor</keyword>
<reference evidence="19" key="1">
    <citation type="submission" date="2016-06" db="UniProtKB">
        <authorList>
            <consortium name="WormBaseParasite"/>
        </authorList>
    </citation>
    <scope>IDENTIFICATION</scope>
</reference>
<feature type="coiled-coil region" evidence="14">
    <location>
        <begin position="491"/>
        <end position="522"/>
    </location>
</feature>
<dbReference type="AlphaFoldDB" id="A0A183VB33"/>
<dbReference type="Pfam" id="PF07714">
    <property type="entry name" value="PK_Tyr_Ser-Thr"/>
    <property type="match status" value="1"/>
</dbReference>
<dbReference type="EC" id="4.6.1.2" evidence="3"/>
<dbReference type="InterPro" id="IPR001245">
    <property type="entry name" value="Ser-Thr/Tyr_kinase_cat_dom"/>
</dbReference>
<dbReference type="Gene3D" id="1.10.510.10">
    <property type="entry name" value="Transferase(Phosphotransferase) domain 1"/>
    <property type="match status" value="1"/>
</dbReference>
<keyword evidence="14" id="KW-0175">Coiled coil</keyword>
<dbReference type="PANTHER" id="PTHR11920">
    <property type="entry name" value="GUANYLYL CYCLASE"/>
    <property type="match status" value="1"/>
</dbReference>
<evidence type="ECO:0000256" key="5">
    <source>
        <dbReference type="ARBA" id="ARBA00022729"/>
    </source>
</evidence>
<gene>
    <name evidence="17" type="ORF">TCNE_LOCUS17953</name>
</gene>
<evidence type="ECO:0000259" key="16">
    <source>
        <dbReference type="PROSITE" id="PS50011"/>
    </source>
</evidence>
<dbReference type="GO" id="GO:0005886">
    <property type="term" value="C:plasma membrane"/>
    <property type="evidence" value="ECO:0007669"/>
    <property type="project" value="TreeGrafter"/>
</dbReference>
<reference evidence="17 18" key="2">
    <citation type="submission" date="2018-11" db="EMBL/GenBank/DDBJ databases">
        <authorList>
            <consortium name="Pathogen Informatics"/>
        </authorList>
    </citation>
    <scope>NUCLEOTIDE SEQUENCE [LARGE SCALE GENOMIC DNA]</scope>
</reference>
<evidence type="ECO:0000256" key="11">
    <source>
        <dbReference type="ARBA" id="ARBA00023180"/>
    </source>
</evidence>
<evidence type="ECO:0000313" key="18">
    <source>
        <dbReference type="Proteomes" id="UP000050794"/>
    </source>
</evidence>
<dbReference type="GO" id="GO:0001653">
    <property type="term" value="F:peptide receptor activity"/>
    <property type="evidence" value="ECO:0007669"/>
    <property type="project" value="TreeGrafter"/>
</dbReference>
<dbReference type="GO" id="GO:0004383">
    <property type="term" value="F:guanylate cyclase activity"/>
    <property type="evidence" value="ECO:0007669"/>
    <property type="project" value="UniProtKB-EC"/>
</dbReference>
<keyword evidence="6" id="KW-0547">Nucleotide-binding</keyword>
<evidence type="ECO:0000256" key="14">
    <source>
        <dbReference type="SAM" id="Coils"/>
    </source>
</evidence>
<organism evidence="18 19">
    <name type="scientific">Toxocara canis</name>
    <name type="common">Canine roundworm</name>
    <dbReference type="NCBI Taxonomy" id="6265"/>
    <lineage>
        <taxon>Eukaryota</taxon>
        <taxon>Metazoa</taxon>
        <taxon>Ecdysozoa</taxon>
        <taxon>Nematoda</taxon>
        <taxon>Chromadorea</taxon>
        <taxon>Rhabditida</taxon>
        <taxon>Spirurina</taxon>
        <taxon>Ascaridomorpha</taxon>
        <taxon>Ascaridoidea</taxon>
        <taxon>Toxocaridae</taxon>
        <taxon>Toxocara</taxon>
    </lineage>
</organism>
<evidence type="ECO:0000313" key="19">
    <source>
        <dbReference type="WBParaSite" id="TCNE_0001795701-mRNA-1"/>
    </source>
</evidence>
<evidence type="ECO:0000256" key="13">
    <source>
        <dbReference type="ARBA" id="ARBA00023293"/>
    </source>
</evidence>
<proteinExistence type="predicted"/>
<dbReference type="InterPro" id="IPR000719">
    <property type="entry name" value="Prot_kinase_dom"/>
</dbReference>
<keyword evidence="9" id="KW-0472">Membrane</keyword>
<dbReference type="FunFam" id="1.10.510.10:FF:000420">
    <property type="entry name" value="Guanylate cyclase"/>
    <property type="match status" value="1"/>
</dbReference>
<keyword evidence="8" id="KW-0342">GTP-binding</keyword>
<accession>A0A183VB33</accession>
<keyword evidence="7" id="KW-1133">Transmembrane helix</keyword>
<evidence type="ECO:0000256" key="7">
    <source>
        <dbReference type="ARBA" id="ARBA00022989"/>
    </source>
</evidence>
<evidence type="ECO:0000256" key="10">
    <source>
        <dbReference type="ARBA" id="ARBA00023170"/>
    </source>
</evidence>
<dbReference type="Gene3D" id="6.10.250.780">
    <property type="match status" value="1"/>
</dbReference>
<dbReference type="Gene3D" id="3.30.200.20">
    <property type="entry name" value="Phosphorylase Kinase, domain 1"/>
    <property type="match status" value="1"/>
</dbReference>
<comment type="subcellular location">
    <subcellularLocation>
        <location evidence="2">Membrane</location>
        <topology evidence="2">Single-pass type I membrane protein</topology>
    </subcellularLocation>
</comment>
<dbReference type="GO" id="GO:0007168">
    <property type="term" value="P:receptor guanylyl cyclase signaling pathway"/>
    <property type="evidence" value="ECO:0007669"/>
    <property type="project" value="TreeGrafter"/>
</dbReference>
<evidence type="ECO:0000256" key="6">
    <source>
        <dbReference type="ARBA" id="ARBA00022741"/>
    </source>
</evidence>
<feature type="domain" description="Protein kinase" evidence="16">
    <location>
        <begin position="196"/>
        <end position="488"/>
    </location>
</feature>
<keyword evidence="12" id="KW-0456">Lyase</keyword>
<sequence length="559" mass="63865">MLHMMSALKKLILQRSSSSGATRKISAMIDRKFSIFTRKKSSPTQDKTQQMNNHNHISVRSGFLIYLSTSCRVSFSVTLCLAYLPSFGGTVVRKEHVFLSSFRRSVCGVSRKDVSTELRTMRKRLQVDNSVPSPFSSNMEGVHFKDSDLEAGDRRVSSPISTNSDVTCKKKKSSNEDEFELQTKKSISLRNRKLSFGGLSIKSGGSVETIQMQNNAQIYTKTAMYKGTIVAVKKLNIDPKKYPKLELSRALLMEFKRMKDLQHDHITRFTGACVDCPHYCLVQEYCPKGSLEDILENEKIELDKMMKYSLLHDLVKGMYFLHSSYVGSHGKLKSSNCVVDSRFVLKVTDFGFHKLHAMEDENIDEIGEHAFYRKKLWTAPEILRNPNGFPPNGTKAGDSYSFAVILHEMLFRKGVFFMDDEPSPKEIYDRVRKEPGPDEELYRPQIPESALTDDQIEPHLINLMMGCWAEEAHDRPDFSVIRKVVRSLNKNNETSNLVDNLLKRMEQYANNLEGLVEERTQEYFAEKKKVEDLLHQLLPPSVADQVACCNAVQKFRSFV</sequence>
<protein>
    <recommendedName>
        <fullName evidence="3">guanylate cyclase</fullName>
        <ecNumber evidence="3">4.6.1.2</ecNumber>
    </recommendedName>
</protein>
<dbReference type="GO" id="GO:0004672">
    <property type="term" value="F:protein kinase activity"/>
    <property type="evidence" value="ECO:0007669"/>
    <property type="project" value="InterPro"/>
</dbReference>
<dbReference type="GO" id="GO:0004016">
    <property type="term" value="F:adenylate cyclase activity"/>
    <property type="evidence" value="ECO:0007669"/>
    <property type="project" value="TreeGrafter"/>
</dbReference>